<dbReference type="InterPro" id="IPR010686">
    <property type="entry name" value="OBAP-like"/>
</dbReference>
<dbReference type="PATRIC" id="fig|307121.4.peg.1214"/>
<dbReference type="RefSeq" id="WP_172836386.1">
    <property type="nucleotide sequence ID" value="NZ_JBHRWG010000003.1"/>
</dbReference>
<dbReference type="Proteomes" id="UP000199393">
    <property type="component" value="Chromosome I"/>
</dbReference>
<protein>
    <recommendedName>
        <fullName evidence="3">DUF1264 domain-containing protein</fullName>
    </recommendedName>
</protein>
<dbReference type="PANTHER" id="PTHR31360">
    <property type="match status" value="1"/>
</dbReference>
<reference evidence="2" key="1">
    <citation type="submission" date="2016-06" db="EMBL/GenBank/DDBJ databases">
        <authorList>
            <person name="Varghese N."/>
        </authorList>
    </citation>
    <scope>NUCLEOTIDE SEQUENCE [LARGE SCALE GENOMIC DNA]</scope>
    <source>
        <strain evidence="2">DSM 45344</strain>
    </source>
</reference>
<organism evidence="1 2">
    <name type="scientific">Micromonospora krabiensis</name>
    <dbReference type="NCBI Taxonomy" id="307121"/>
    <lineage>
        <taxon>Bacteria</taxon>
        <taxon>Bacillati</taxon>
        <taxon>Actinomycetota</taxon>
        <taxon>Actinomycetes</taxon>
        <taxon>Micromonosporales</taxon>
        <taxon>Micromonosporaceae</taxon>
        <taxon>Micromonospora</taxon>
    </lineage>
</organism>
<dbReference type="PANTHER" id="PTHR31360:SF0">
    <property type="entry name" value="OIL BODY-ASSOCIATED PROTEIN 1B"/>
    <property type="match status" value="1"/>
</dbReference>
<gene>
    <name evidence="1" type="ORF">GA0070620_1184</name>
</gene>
<proteinExistence type="predicted"/>
<dbReference type="AlphaFoldDB" id="A0A1C3MZD6"/>
<dbReference type="EMBL" id="LT598496">
    <property type="protein sequence ID" value="SBV25707.1"/>
    <property type="molecule type" value="Genomic_DNA"/>
</dbReference>
<sequence length="238" mass="26218">MPSQRRDSPLRPPGESTSLWHQGLNLGAKVLQESTPLKGFDAYVVGFHPARDDPAMQMEAHHYCRQVNDDFLQCVLFDGNTAEANLIGVEYIVSERLYGTLPESEHRYWHPHNFEVLGGSLIAPGLPEPAERALMAMLMNSYGKTWHTWHTGRHDTGPGDALPLGDPMLMWSFNRDGQCDPALERHRNEALAVDRAEKRAARAGLVERAHPQNGVALLDSAFPGGTPLPGVVDRSAAG</sequence>
<evidence type="ECO:0008006" key="3">
    <source>
        <dbReference type="Google" id="ProtNLM"/>
    </source>
</evidence>
<accession>A0A1C3MZD6</accession>
<dbReference type="STRING" id="307121.GA0070620_1184"/>
<evidence type="ECO:0000313" key="2">
    <source>
        <dbReference type="Proteomes" id="UP000199393"/>
    </source>
</evidence>
<keyword evidence="2" id="KW-1185">Reference proteome</keyword>
<name>A0A1C3MZD6_9ACTN</name>
<dbReference type="Pfam" id="PF06884">
    <property type="entry name" value="DUF1264"/>
    <property type="match status" value="1"/>
</dbReference>
<evidence type="ECO:0000313" key="1">
    <source>
        <dbReference type="EMBL" id="SBV25707.1"/>
    </source>
</evidence>